<organism evidence="4 5">
    <name type="scientific">Triplophysa tibetana</name>
    <dbReference type="NCBI Taxonomy" id="1572043"/>
    <lineage>
        <taxon>Eukaryota</taxon>
        <taxon>Metazoa</taxon>
        <taxon>Chordata</taxon>
        <taxon>Craniata</taxon>
        <taxon>Vertebrata</taxon>
        <taxon>Euteleostomi</taxon>
        <taxon>Actinopterygii</taxon>
        <taxon>Neopterygii</taxon>
        <taxon>Teleostei</taxon>
        <taxon>Ostariophysi</taxon>
        <taxon>Cypriniformes</taxon>
        <taxon>Nemacheilidae</taxon>
        <taxon>Triplophysa</taxon>
    </lineage>
</organism>
<dbReference type="SMART" id="SM00409">
    <property type="entry name" value="IG"/>
    <property type="match status" value="2"/>
</dbReference>
<comment type="caution">
    <text evidence="4">The sequence shown here is derived from an EMBL/GenBank/DDBJ whole genome shotgun (WGS) entry which is preliminary data.</text>
</comment>
<feature type="transmembrane region" description="Helical" evidence="1">
    <location>
        <begin position="233"/>
        <end position="256"/>
    </location>
</feature>
<evidence type="ECO:0000259" key="3">
    <source>
        <dbReference type="PROSITE" id="PS50835"/>
    </source>
</evidence>
<evidence type="ECO:0000256" key="1">
    <source>
        <dbReference type="SAM" id="Phobius"/>
    </source>
</evidence>
<dbReference type="EMBL" id="SOYY01000007">
    <property type="protein sequence ID" value="KAA0718480.1"/>
    <property type="molecule type" value="Genomic_DNA"/>
</dbReference>
<dbReference type="InterPro" id="IPR013106">
    <property type="entry name" value="Ig_V-set"/>
</dbReference>
<evidence type="ECO:0000256" key="2">
    <source>
        <dbReference type="SAM" id="SignalP"/>
    </source>
</evidence>
<dbReference type="InterPro" id="IPR007110">
    <property type="entry name" value="Ig-like_dom"/>
</dbReference>
<keyword evidence="1" id="KW-0472">Membrane</keyword>
<dbReference type="AlphaFoldDB" id="A0A5A9P941"/>
<feature type="chain" id="PRO_5022824433" description="Ig-like domain-containing protein" evidence="2">
    <location>
        <begin position="19"/>
        <end position="275"/>
    </location>
</feature>
<dbReference type="InterPro" id="IPR003599">
    <property type="entry name" value="Ig_sub"/>
</dbReference>
<dbReference type="PROSITE" id="PS50835">
    <property type="entry name" value="IG_LIKE"/>
    <property type="match status" value="1"/>
</dbReference>
<dbReference type="InterPro" id="IPR013783">
    <property type="entry name" value="Ig-like_fold"/>
</dbReference>
<accession>A0A5A9P941</accession>
<dbReference type="Pfam" id="PF07686">
    <property type="entry name" value="V-set"/>
    <property type="match status" value="1"/>
</dbReference>
<dbReference type="Gene3D" id="2.60.40.10">
    <property type="entry name" value="Immunoglobulins"/>
    <property type="match status" value="2"/>
</dbReference>
<gene>
    <name evidence="4" type="ORF">E1301_Tti015438</name>
</gene>
<keyword evidence="2" id="KW-0732">Signal</keyword>
<keyword evidence="5" id="KW-1185">Reference proteome</keyword>
<reference evidence="4 5" key="1">
    <citation type="journal article" date="2019" name="Mol. Ecol. Resour.">
        <title>Chromosome-level genome assembly of Triplophysa tibetana, a fish adapted to the harsh high-altitude environment of the Tibetan Plateau.</title>
        <authorList>
            <person name="Yang X."/>
            <person name="Liu H."/>
            <person name="Ma Z."/>
            <person name="Zou Y."/>
            <person name="Zou M."/>
            <person name="Mao Y."/>
            <person name="Li X."/>
            <person name="Wang H."/>
            <person name="Chen T."/>
            <person name="Wang W."/>
            <person name="Yang R."/>
        </authorList>
    </citation>
    <scope>NUCLEOTIDE SEQUENCE [LARGE SCALE GENOMIC DNA]</scope>
    <source>
        <strain evidence="4">TTIB1903HZAU</strain>
        <tissue evidence="4">Muscle</tissue>
    </source>
</reference>
<dbReference type="PANTHER" id="PTHR21063:SF4">
    <property type="entry name" value="CD48 ANTIGEN-RELATED"/>
    <property type="match status" value="1"/>
</dbReference>
<dbReference type="PANTHER" id="PTHR21063">
    <property type="entry name" value="LFA-3"/>
    <property type="match status" value="1"/>
</dbReference>
<keyword evidence="1" id="KW-1133">Transmembrane helix</keyword>
<dbReference type="Proteomes" id="UP000324632">
    <property type="component" value="Chromosome 7"/>
</dbReference>
<evidence type="ECO:0000313" key="4">
    <source>
        <dbReference type="EMBL" id="KAA0718480.1"/>
    </source>
</evidence>
<keyword evidence="1" id="KW-0812">Transmembrane</keyword>
<feature type="domain" description="Ig-like" evidence="3">
    <location>
        <begin position="135"/>
        <end position="223"/>
    </location>
</feature>
<sequence>MLLNAFHLHFLFMSGVLCAATDNIKTVTVMLGGSVTLHTDIEAIEINDHISWLFGSDSPGTRIAEIIKWSYMFSIYVCHKELFGDQLQLNRQTGSLTIKNISTEHSGLYKLTIINQRKTSYRRFSIKVYAPLAVPVITNDSSHYSRASERSSGSECVLLCSVRNISRGTLSFYKGNDLLSNISGADPSTILSLSLEVEHYDKNLYSCVVNNFITNQTTQINITDLCQPHSEISLLYCLVLLLLIPLAVAGTVWILCAHRKHRKAEHPADEIAKAY</sequence>
<dbReference type="SUPFAM" id="SSF48726">
    <property type="entry name" value="Immunoglobulin"/>
    <property type="match status" value="2"/>
</dbReference>
<dbReference type="InterPro" id="IPR036179">
    <property type="entry name" value="Ig-like_dom_sf"/>
</dbReference>
<protein>
    <recommendedName>
        <fullName evidence="3">Ig-like domain-containing protein</fullName>
    </recommendedName>
</protein>
<name>A0A5A9P941_9TELE</name>
<proteinExistence type="predicted"/>
<evidence type="ECO:0000313" key="5">
    <source>
        <dbReference type="Proteomes" id="UP000324632"/>
    </source>
</evidence>
<feature type="signal peptide" evidence="2">
    <location>
        <begin position="1"/>
        <end position="18"/>
    </location>
</feature>